<dbReference type="Proteomes" id="UP000053259">
    <property type="component" value="Unassembled WGS sequence"/>
</dbReference>
<evidence type="ECO:0000256" key="9">
    <source>
        <dbReference type="ARBA" id="ARBA00030237"/>
    </source>
</evidence>
<dbReference type="InterPro" id="IPR008271">
    <property type="entry name" value="Ser/Thr_kinase_AS"/>
</dbReference>
<keyword evidence="7" id="KW-0067">ATP-binding</keyword>
<evidence type="ECO:0000313" key="15">
    <source>
        <dbReference type="Proteomes" id="UP000053259"/>
    </source>
</evidence>
<evidence type="ECO:0000256" key="6">
    <source>
        <dbReference type="ARBA" id="ARBA00022777"/>
    </source>
</evidence>
<dbReference type="InParanoid" id="A0A0D1YE68"/>
<dbReference type="PROSITE" id="PS00108">
    <property type="entry name" value="PROTEIN_KINASE_ST"/>
    <property type="match status" value="1"/>
</dbReference>
<dbReference type="InterPro" id="IPR000719">
    <property type="entry name" value="Prot_kinase_dom"/>
</dbReference>
<dbReference type="GO" id="GO:0000045">
    <property type="term" value="P:autophagosome assembly"/>
    <property type="evidence" value="ECO:0007669"/>
    <property type="project" value="TreeGrafter"/>
</dbReference>
<dbReference type="InterPro" id="IPR045269">
    <property type="entry name" value="Atg1-like"/>
</dbReference>
<feature type="region of interest" description="Disordered" evidence="12">
    <location>
        <begin position="515"/>
        <end position="537"/>
    </location>
</feature>
<protein>
    <recommendedName>
        <fullName evidence="2">non-specific serine/threonine protein kinase</fullName>
        <ecNumber evidence="2">2.7.11.1</ecNumber>
    </recommendedName>
    <alternativeName>
        <fullName evidence="9">Autophagy-related protein 1</fullName>
    </alternativeName>
</protein>
<comment type="catalytic activity">
    <reaction evidence="10">
        <text>L-threonyl-[protein] + ATP = O-phospho-L-threonyl-[protein] + ADP + H(+)</text>
        <dbReference type="Rhea" id="RHEA:46608"/>
        <dbReference type="Rhea" id="RHEA-COMP:11060"/>
        <dbReference type="Rhea" id="RHEA-COMP:11605"/>
        <dbReference type="ChEBI" id="CHEBI:15378"/>
        <dbReference type="ChEBI" id="CHEBI:30013"/>
        <dbReference type="ChEBI" id="CHEBI:30616"/>
        <dbReference type="ChEBI" id="CHEBI:61977"/>
        <dbReference type="ChEBI" id="CHEBI:456216"/>
        <dbReference type="EC" id="2.7.11.1"/>
    </reaction>
</comment>
<accession>A0A0D1YE68</accession>
<dbReference type="GeneID" id="27317244"/>
<feature type="region of interest" description="Disordered" evidence="12">
    <location>
        <begin position="631"/>
        <end position="670"/>
    </location>
</feature>
<dbReference type="OrthoDB" id="4062651at2759"/>
<gene>
    <name evidence="14" type="ORF">PV09_09271</name>
</gene>
<dbReference type="GO" id="GO:0004674">
    <property type="term" value="F:protein serine/threonine kinase activity"/>
    <property type="evidence" value="ECO:0007669"/>
    <property type="project" value="UniProtKB-KW"/>
</dbReference>
<evidence type="ECO:0000256" key="2">
    <source>
        <dbReference type="ARBA" id="ARBA00012513"/>
    </source>
</evidence>
<dbReference type="VEuPathDB" id="FungiDB:PV09_09271"/>
<evidence type="ECO:0000256" key="4">
    <source>
        <dbReference type="ARBA" id="ARBA00022679"/>
    </source>
</evidence>
<evidence type="ECO:0000256" key="10">
    <source>
        <dbReference type="ARBA" id="ARBA00047899"/>
    </source>
</evidence>
<dbReference type="Pfam" id="PF00069">
    <property type="entry name" value="Pkinase"/>
    <property type="match status" value="1"/>
</dbReference>
<dbReference type="EMBL" id="KN847588">
    <property type="protein sequence ID" value="KIV98991.1"/>
    <property type="molecule type" value="Genomic_DNA"/>
</dbReference>
<keyword evidence="6" id="KW-0418">Kinase</keyword>
<feature type="domain" description="Protein kinase" evidence="13">
    <location>
        <begin position="18"/>
        <end position="283"/>
    </location>
</feature>
<name>A0A0D1YE68_9PEZI</name>
<dbReference type="PROSITE" id="PS50011">
    <property type="entry name" value="PROTEIN_KINASE_DOM"/>
    <property type="match status" value="1"/>
</dbReference>
<dbReference type="InterPro" id="IPR011009">
    <property type="entry name" value="Kinase-like_dom_sf"/>
</dbReference>
<organism evidence="14 15">
    <name type="scientific">Verruconis gallopava</name>
    <dbReference type="NCBI Taxonomy" id="253628"/>
    <lineage>
        <taxon>Eukaryota</taxon>
        <taxon>Fungi</taxon>
        <taxon>Dikarya</taxon>
        <taxon>Ascomycota</taxon>
        <taxon>Pezizomycotina</taxon>
        <taxon>Dothideomycetes</taxon>
        <taxon>Pleosporomycetidae</taxon>
        <taxon>Venturiales</taxon>
        <taxon>Sympoventuriaceae</taxon>
        <taxon>Verruconis</taxon>
    </lineage>
</organism>
<dbReference type="PANTHER" id="PTHR24348">
    <property type="entry name" value="SERINE/THREONINE-PROTEIN KINASE UNC-51-RELATED"/>
    <property type="match status" value="1"/>
</dbReference>
<dbReference type="AlphaFoldDB" id="A0A0D1YE68"/>
<dbReference type="EC" id="2.7.11.1" evidence="2"/>
<evidence type="ECO:0000259" key="13">
    <source>
        <dbReference type="PROSITE" id="PS50011"/>
    </source>
</evidence>
<sequence>MDCMRNNFVDGVLLDGRYRTVAPLNHGSFGMVFKAYDTWTGEFVALKCLTKPNAAHNVGEFAVDDRSEELTIHRRIGYHPNIIRLLHHFETEHHTYLVLEFCENGDLYEAIRVGRGPGRTEHVRQCMLQLVDAIEHMHLNAVYHRDVKPENIMLGKDGAIKLGDFGLATMESWSTEAAVGSDRYMAPEQYDPGNVGYSPAKADIWAIGICLLNVLFSRNPFATPSLDDPLYADFAHDKQTLFDVFPTMSQDTFEVLTHCLALDPAKRSLAAVRSALKRALSFTTDDETLDEFCVDDNVVVTATANRMPLRTPSIHTPQLDQSGAFPWAKALALTPNARQLSVIPDTELSEPVAAAEKNSDWYAVKPDTASVASFVDSGLGVSLKSTELQLKPETARFNRSKPVPISGSLPITMGRPVPSISAVFGKKRDLVSKSWSDLWDEEEEENAIASDNENDIILSRGRQSWRDDVEGQDTPRQVLSELKNPDTVNNSRNRTPVAVDAIEDHVSEHTGFVFEEHDTPRPGSPVTPAGDRYSPPSKRALIDKWAALGDRRRAYPTPSKTPVHISTPRKRSRAGSWRSRNVDGKPYKSPQFSFVNDSTHTSTTGVLDQYQRHLSSGRNGRAFTTTKAHHHYHPMEQHPWLSSKDWRQQVPPQREEPADILSGWRRGLHL</sequence>
<dbReference type="GO" id="GO:0005829">
    <property type="term" value="C:cytosol"/>
    <property type="evidence" value="ECO:0007669"/>
    <property type="project" value="TreeGrafter"/>
</dbReference>
<keyword evidence="4" id="KW-0808">Transferase</keyword>
<proteinExistence type="predicted"/>
<evidence type="ECO:0000256" key="3">
    <source>
        <dbReference type="ARBA" id="ARBA00022527"/>
    </source>
</evidence>
<dbReference type="GO" id="GO:0034045">
    <property type="term" value="C:phagophore assembly site membrane"/>
    <property type="evidence" value="ECO:0007669"/>
    <property type="project" value="UniProtKB-SubCell"/>
</dbReference>
<evidence type="ECO:0000256" key="8">
    <source>
        <dbReference type="ARBA" id="ARBA00023006"/>
    </source>
</evidence>
<reference evidence="14 15" key="1">
    <citation type="submission" date="2015-01" db="EMBL/GenBank/DDBJ databases">
        <title>The Genome Sequence of Ochroconis gallopava CBS43764.</title>
        <authorList>
            <consortium name="The Broad Institute Genomics Platform"/>
            <person name="Cuomo C."/>
            <person name="de Hoog S."/>
            <person name="Gorbushina A."/>
            <person name="Stielow B."/>
            <person name="Teixiera M."/>
            <person name="Abouelleil A."/>
            <person name="Chapman S.B."/>
            <person name="Priest M."/>
            <person name="Young S.K."/>
            <person name="Wortman J."/>
            <person name="Nusbaum C."/>
            <person name="Birren B."/>
        </authorList>
    </citation>
    <scope>NUCLEOTIDE SEQUENCE [LARGE SCALE GENOMIC DNA]</scope>
    <source>
        <strain evidence="14 15">CBS 43764</strain>
    </source>
</reference>
<dbReference type="FunFam" id="1.10.510.10:FF:000693">
    <property type="entry name" value="Serine/threonine protein kinase, putative"/>
    <property type="match status" value="1"/>
</dbReference>
<feature type="region of interest" description="Disordered" evidence="12">
    <location>
        <begin position="553"/>
        <end position="596"/>
    </location>
</feature>
<dbReference type="STRING" id="253628.A0A0D1YE68"/>
<evidence type="ECO:0000256" key="11">
    <source>
        <dbReference type="ARBA" id="ARBA00048679"/>
    </source>
</evidence>
<keyword evidence="15" id="KW-1185">Reference proteome</keyword>
<dbReference type="GO" id="GO:0010506">
    <property type="term" value="P:regulation of autophagy"/>
    <property type="evidence" value="ECO:0007669"/>
    <property type="project" value="InterPro"/>
</dbReference>
<evidence type="ECO:0000313" key="14">
    <source>
        <dbReference type="EMBL" id="KIV98991.1"/>
    </source>
</evidence>
<dbReference type="HOGENOM" id="CLU_000288_172_1_1"/>
<dbReference type="RefSeq" id="XP_016208861.1">
    <property type="nucleotide sequence ID" value="XM_016363301.1"/>
</dbReference>
<comment type="catalytic activity">
    <reaction evidence="11">
        <text>L-seryl-[protein] + ATP = O-phospho-L-seryl-[protein] + ADP + H(+)</text>
        <dbReference type="Rhea" id="RHEA:17989"/>
        <dbReference type="Rhea" id="RHEA-COMP:9863"/>
        <dbReference type="Rhea" id="RHEA-COMP:11604"/>
        <dbReference type="ChEBI" id="CHEBI:15378"/>
        <dbReference type="ChEBI" id="CHEBI:29999"/>
        <dbReference type="ChEBI" id="CHEBI:30616"/>
        <dbReference type="ChEBI" id="CHEBI:83421"/>
        <dbReference type="ChEBI" id="CHEBI:456216"/>
        <dbReference type="EC" id="2.7.11.1"/>
    </reaction>
</comment>
<keyword evidence="8" id="KW-0072">Autophagy</keyword>
<dbReference type="SMART" id="SM00220">
    <property type="entry name" value="S_TKc"/>
    <property type="match status" value="1"/>
</dbReference>
<dbReference type="GO" id="GO:0005524">
    <property type="term" value="F:ATP binding"/>
    <property type="evidence" value="ECO:0007669"/>
    <property type="project" value="UniProtKB-KW"/>
</dbReference>
<dbReference type="PANTHER" id="PTHR24348:SF22">
    <property type="entry name" value="NON-SPECIFIC SERINE_THREONINE PROTEIN KINASE"/>
    <property type="match status" value="1"/>
</dbReference>
<evidence type="ECO:0000256" key="7">
    <source>
        <dbReference type="ARBA" id="ARBA00022840"/>
    </source>
</evidence>
<evidence type="ECO:0000256" key="1">
    <source>
        <dbReference type="ARBA" id="ARBA00004623"/>
    </source>
</evidence>
<dbReference type="SUPFAM" id="SSF56112">
    <property type="entry name" value="Protein kinase-like (PK-like)"/>
    <property type="match status" value="1"/>
</dbReference>
<evidence type="ECO:0000256" key="5">
    <source>
        <dbReference type="ARBA" id="ARBA00022741"/>
    </source>
</evidence>
<keyword evidence="5" id="KW-0547">Nucleotide-binding</keyword>
<dbReference type="GO" id="GO:0005776">
    <property type="term" value="C:autophagosome"/>
    <property type="evidence" value="ECO:0007669"/>
    <property type="project" value="TreeGrafter"/>
</dbReference>
<keyword evidence="3" id="KW-0723">Serine/threonine-protein kinase</keyword>
<comment type="subcellular location">
    <subcellularLocation>
        <location evidence="1">Preautophagosomal structure membrane</location>
        <topology evidence="1">Peripheral membrane protein</topology>
    </subcellularLocation>
</comment>
<dbReference type="Gene3D" id="1.10.510.10">
    <property type="entry name" value="Transferase(Phosphotransferase) domain 1"/>
    <property type="match status" value="1"/>
</dbReference>
<evidence type="ECO:0000256" key="12">
    <source>
        <dbReference type="SAM" id="MobiDB-lite"/>
    </source>
</evidence>